<gene>
    <name evidence="1" type="ORF">Alo02nite_58650</name>
    <name evidence="2" type="ORF">BJ964_007333</name>
</gene>
<keyword evidence="4" id="KW-1185">Reference proteome</keyword>
<evidence type="ECO:0000313" key="1">
    <source>
        <dbReference type="EMBL" id="GIE42967.1"/>
    </source>
</evidence>
<organism evidence="2 3">
    <name type="scientific">Actinoplanes lobatus</name>
    <dbReference type="NCBI Taxonomy" id="113568"/>
    <lineage>
        <taxon>Bacteria</taxon>
        <taxon>Bacillati</taxon>
        <taxon>Actinomycetota</taxon>
        <taxon>Actinomycetes</taxon>
        <taxon>Micromonosporales</taxon>
        <taxon>Micromonosporaceae</taxon>
        <taxon>Actinoplanes</taxon>
    </lineage>
</organism>
<protein>
    <submittedName>
        <fullName evidence="2">Uncharacterized protein</fullName>
    </submittedName>
</protein>
<proteinExistence type="predicted"/>
<dbReference type="AlphaFoldDB" id="A0A7W7HMT1"/>
<evidence type="ECO:0000313" key="4">
    <source>
        <dbReference type="Proteomes" id="UP000631312"/>
    </source>
</evidence>
<dbReference type="RefSeq" id="WP_188124902.1">
    <property type="nucleotide sequence ID" value="NZ_BOMP01000099.1"/>
</dbReference>
<accession>A0A7W7HMT1</accession>
<reference evidence="1 4" key="2">
    <citation type="submission" date="2021-01" db="EMBL/GenBank/DDBJ databases">
        <title>Whole genome shotgun sequence of Actinoplanes lobatus NBRC 12513.</title>
        <authorList>
            <person name="Komaki H."/>
            <person name="Tamura T."/>
        </authorList>
    </citation>
    <scope>NUCLEOTIDE SEQUENCE [LARGE SCALE GENOMIC DNA]</scope>
    <source>
        <strain evidence="1 4">NBRC 12513</strain>
    </source>
</reference>
<evidence type="ECO:0000313" key="2">
    <source>
        <dbReference type="EMBL" id="MBB4753172.1"/>
    </source>
</evidence>
<dbReference type="Proteomes" id="UP000631312">
    <property type="component" value="Unassembled WGS sequence"/>
</dbReference>
<dbReference type="EMBL" id="JACHNC010000001">
    <property type="protein sequence ID" value="MBB4753172.1"/>
    <property type="molecule type" value="Genomic_DNA"/>
</dbReference>
<comment type="caution">
    <text evidence="2">The sequence shown here is derived from an EMBL/GenBank/DDBJ whole genome shotgun (WGS) entry which is preliminary data.</text>
</comment>
<evidence type="ECO:0000313" key="3">
    <source>
        <dbReference type="Proteomes" id="UP000590511"/>
    </source>
</evidence>
<dbReference type="EMBL" id="BOMP01000099">
    <property type="protein sequence ID" value="GIE42967.1"/>
    <property type="molecule type" value="Genomic_DNA"/>
</dbReference>
<dbReference type="Proteomes" id="UP000590511">
    <property type="component" value="Unassembled WGS sequence"/>
</dbReference>
<sequence length="157" mass="17048">MVVLCGGTFGLLTYFGRLEELPADAICRRIAANIPVASPGVTAVFKDGGIDDDFESCEIEVGNVRVGDAPPVTRTLTLMFFQGRRYYAPDAVPESFVAVPGLGDEAAFQRSWGLVIRRGDLVLLLSYPSYRFSDPDPTDEASLRRHAAFGQVIDAAF</sequence>
<name>A0A7W7HMT1_9ACTN</name>
<reference evidence="2 3" key="1">
    <citation type="submission" date="2020-08" db="EMBL/GenBank/DDBJ databases">
        <title>Sequencing the genomes of 1000 actinobacteria strains.</title>
        <authorList>
            <person name="Klenk H.-P."/>
        </authorList>
    </citation>
    <scope>NUCLEOTIDE SEQUENCE [LARGE SCALE GENOMIC DNA]</scope>
    <source>
        <strain evidence="2 3">DSM 43150</strain>
    </source>
</reference>